<gene>
    <name evidence="1" type="ORF">RAE19_03775</name>
</gene>
<sequence>MTLGTSLSHAMCSRTIVVPAAPTGFNVKVTDEGVSGVYPDWLREVSRKAGCQLQFPVVPRARADSMTFVSHQADILIPASQNQDRDQKAQFVHLVNLTPNLITLSTAPLPPKDLRSLVERSKLRGALVRSYSWGDEYDALVQKLTDDNRVDFVNDLGTVGRMLRAGRVDFTILPPTLLHSALQTTADVAQSGEFRFSAVIGLPKSRVGAYLSRQTLSQTDMDLLSNAMVKSAREGNLRAVFEKYYPIEVVAADIVNN</sequence>
<dbReference type="Proteomes" id="UP001321700">
    <property type="component" value="Unassembled WGS sequence"/>
</dbReference>
<organism evidence="1 2">
    <name type="scientific">Rhodoferax potami</name>
    <dbReference type="NCBI Taxonomy" id="3068338"/>
    <lineage>
        <taxon>Bacteria</taxon>
        <taxon>Pseudomonadati</taxon>
        <taxon>Pseudomonadota</taxon>
        <taxon>Betaproteobacteria</taxon>
        <taxon>Burkholderiales</taxon>
        <taxon>Comamonadaceae</taxon>
        <taxon>Rhodoferax</taxon>
    </lineage>
</organism>
<protein>
    <submittedName>
        <fullName evidence="1">Transporter substrate-binding domain-containing protein</fullName>
    </submittedName>
</protein>
<keyword evidence="2" id="KW-1185">Reference proteome</keyword>
<dbReference type="RefSeq" id="WP_313873665.1">
    <property type="nucleotide sequence ID" value="NZ_JAVBIK010000001.1"/>
</dbReference>
<reference evidence="1 2" key="1">
    <citation type="submission" date="2023-08" db="EMBL/GenBank/DDBJ databases">
        <title>Rhodoferax potami sp. nov. and Rhodoferax mekongensis sp. nov., isolated from the Mekong River in Thailand.</title>
        <authorList>
            <person name="Kitikhun S."/>
            <person name="Charoenyingcharoen P."/>
            <person name="Siriarchawattana P."/>
            <person name="Likhitrattanapisal S."/>
            <person name="Nilsakha T."/>
            <person name="Chanpet A."/>
            <person name="Rattanawaree P."/>
            <person name="Ingsriswang S."/>
        </authorList>
    </citation>
    <scope>NUCLEOTIDE SEQUENCE [LARGE SCALE GENOMIC DNA]</scope>
    <source>
        <strain evidence="1 2">TBRC 17660</strain>
    </source>
</reference>
<evidence type="ECO:0000313" key="1">
    <source>
        <dbReference type="EMBL" id="MDT7517865.1"/>
    </source>
</evidence>
<proteinExistence type="predicted"/>
<dbReference type="SUPFAM" id="SSF53850">
    <property type="entry name" value="Periplasmic binding protein-like II"/>
    <property type="match status" value="1"/>
</dbReference>
<dbReference type="Gene3D" id="3.40.190.10">
    <property type="entry name" value="Periplasmic binding protein-like II"/>
    <property type="match status" value="2"/>
</dbReference>
<name>A0ABU3KJK7_9BURK</name>
<evidence type="ECO:0000313" key="2">
    <source>
        <dbReference type="Proteomes" id="UP001321700"/>
    </source>
</evidence>
<dbReference type="EMBL" id="JAVBIK010000001">
    <property type="protein sequence ID" value="MDT7517865.1"/>
    <property type="molecule type" value="Genomic_DNA"/>
</dbReference>
<accession>A0ABU3KJK7</accession>
<comment type="caution">
    <text evidence="1">The sequence shown here is derived from an EMBL/GenBank/DDBJ whole genome shotgun (WGS) entry which is preliminary data.</text>
</comment>